<sequence>MLLPEAGLDWTETVLAPESRATKGVPEATPDEPLATRILLGGPVCRPLHADAVDDPGVAATLTTERDASDYTMVDLGVTFNPADGERIQNAWVQVMLSVPAGIEPAIAWSMTPERLASPDLLTTEIEVRTDLKILSLGAKTSRAVTRQDTFLQALNPLRADPTWEFSRTSSAEIVGALRMALMVRSAVGSPVRGALRMVAVIRRKRFKAIPYTVLAADGNHTPEAGAVMFDVR</sequence>
<dbReference type="EMBL" id="BONW01000013">
    <property type="protein sequence ID" value="GIG88088.1"/>
    <property type="molecule type" value="Genomic_DNA"/>
</dbReference>
<accession>A0ABQ4E032</accession>
<gene>
    <name evidence="1" type="ORF">Pen02_30240</name>
</gene>
<dbReference type="Proteomes" id="UP000646749">
    <property type="component" value="Unassembled WGS sequence"/>
</dbReference>
<reference evidence="1 2" key="1">
    <citation type="submission" date="2021-01" db="EMBL/GenBank/DDBJ databases">
        <title>Whole genome shotgun sequence of Plantactinospora endophytica NBRC 110450.</title>
        <authorList>
            <person name="Komaki H."/>
            <person name="Tamura T."/>
        </authorList>
    </citation>
    <scope>NUCLEOTIDE SEQUENCE [LARGE SCALE GENOMIC DNA]</scope>
    <source>
        <strain evidence="1 2">NBRC 110450</strain>
    </source>
</reference>
<protein>
    <submittedName>
        <fullName evidence="1">Uncharacterized protein</fullName>
    </submittedName>
</protein>
<dbReference type="RefSeq" id="WP_203866600.1">
    <property type="nucleotide sequence ID" value="NZ_BONW01000013.1"/>
</dbReference>
<evidence type="ECO:0000313" key="2">
    <source>
        <dbReference type="Proteomes" id="UP000646749"/>
    </source>
</evidence>
<comment type="caution">
    <text evidence="1">The sequence shown here is derived from an EMBL/GenBank/DDBJ whole genome shotgun (WGS) entry which is preliminary data.</text>
</comment>
<name>A0ABQ4E032_9ACTN</name>
<proteinExistence type="predicted"/>
<organism evidence="1 2">
    <name type="scientific">Plantactinospora endophytica</name>
    <dbReference type="NCBI Taxonomy" id="673535"/>
    <lineage>
        <taxon>Bacteria</taxon>
        <taxon>Bacillati</taxon>
        <taxon>Actinomycetota</taxon>
        <taxon>Actinomycetes</taxon>
        <taxon>Micromonosporales</taxon>
        <taxon>Micromonosporaceae</taxon>
        <taxon>Plantactinospora</taxon>
    </lineage>
</organism>
<evidence type="ECO:0000313" key="1">
    <source>
        <dbReference type="EMBL" id="GIG88088.1"/>
    </source>
</evidence>
<keyword evidence="2" id="KW-1185">Reference proteome</keyword>